<reference evidence="1 2" key="1">
    <citation type="submission" date="2017-08" db="EMBL/GenBank/DDBJ databases">
        <title>Infants hospitalized years apart are colonized by the same room-sourced microbial strains.</title>
        <authorList>
            <person name="Brooks B."/>
            <person name="Olm M.R."/>
            <person name="Firek B.A."/>
            <person name="Baker R."/>
            <person name="Thomas B.C."/>
            <person name="Morowitz M.J."/>
            <person name="Banfield J.F."/>
        </authorList>
    </citation>
    <scope>NUCLEOTIDE SEQUENCE [LARGE SCALE GENOMIC DNA]</scope>
    <source>
        <strain evidence="1">S2_018_000_R2_104</strain>
    </source>
</reference>
<sequence>MRAKGTITVAVTTLLIASVAAAVFLFPWKSFLHDRIVLMLAARGVSNLDFQLEDVSLTSATLVDVKLGEDNPLLLDKVTLEYTVRELIDGTLRDIKLSGLAIQIREGENGWSVTGLDAIKPKRAAESAPLDIPAILSSLPFRSLNIEDSRLTVTGAAVNATIPFTANFQDSLQIETQPTTFRTGTRDIAVSETMIVLSPQDNGKTWSGSWSVSSVTGEDIPLPPMAGAGTLSVTGASLALDGDLYSANKDYNAAIKAEADFISPGNNKLRIVSASGPFKQGRISTGGFDVKFPMTVPVRISKISVDDLMQSFTGKRVNATGTLSGTVPVTISKAGGYTIGKGTLKADGTGRISMPADVIPGDNQQVALVREVLENLQYSLLSLNVTPGKGRNMAVLLRLEGRNPDVYNGRPVKLNINLTGDVLDIVEQNIMLFKTPEKLLQQELHE</sequence>
<evidence type="ECO:0000313" key="2">
    <source>
        <dbReference type="Proteomes" id="UP000249557"/>
    </source>
</evidence>
<proteinExistence type="predicted"/>
<gene>
    <name evidence="1" type="ORF">DI626_00420</name>
</gene>
<dbReference type="AlphaFoldDB" id="A0A2W5A8Y8"/>
<dbReference type="EMBL" id="QFNK01000003">
    <property type="protein sequence ID" value="PZO88959.1"/>
    <property type="molecule type" value="Genomic_DNA"/>
</dbReference>
<dbReference type="InterPro" id="IPR021730">
    <property type="entry name" value="YdbH"/>
</dbReference>
<dbReference type="Pfam" id="PF11739">
    <property type="entry name" value="YdbH-like"/>
    <property type="match status" value="1"/>
</dbReference>
<accession>A0A2W5A8Y8</accession>
<evidence type="ECO:0000313" key="1">
    <source>
        <dbReference type="EMBL" id="PZO88959.1"/>
    </source>
</evidence>
<dbReference type="Proteomes" id="UP000249557">
    <property type="component" value="Unassembled WGS sequence"/>
</dbReference>
<name>A0A2W5A8Y8_9BACT</name>
<comment type="caution">
    <text evidence="1">The sequence shown here is derived from an EMBL/GenBank/DDBJ whole genome shotgun (WGS) entry which is preliminary data.</text>
</comment>
<protein>
    <submittedName>
        <fullName evidence="1">Uncharacterized protein</fullName>
    </submittedName>
</protein>
<organism evidence="1 2">
    <name type="scientific">Micavibrio aeruginosavorus</name>
    <dbReference type="NCBI Taxonomy" id="349221"/>
    <lineage>
        <taxon>Bacteria</taxon>
        <taxon>Pseudomonadati</taxon>
        <taxon>Bdellovibrionota</taxon>
        <taxon>Bdellovibrionia</taxon>
        <taxon>Bdellovibrionales</taxon>
        <taxon>Pseudobdellovibrionaceae</taxon>
        <taxon>Micavibrio</taxon>
    </lineage>
</organism>